<dbReference type="InterPro" id="IPR033434">
    <property type="entry name" value="MucB/RseB_N"/>
</dbReference>
<dbReference type="RefSeq" id="WP_019377338.1">
    <property type="nucleotide sequence ID" value="NZ_CP017962.1"/>
</dbReference>
<accession>A0AAC9IYE9</accession>
<dbReference type="InterPro" id="IPR029046">
    <property type="entry name" value="LolA/LolB/LppX"/>
</dbReference>
<feature type="domain" description="MucB/RseB N-terminal" evidence="1">
    <location>
        <begin position="54"/>
        <end position="214"/>
    </location>
</feature>
<dbReference type="Pfam" id="PF03888">
    <property type="entry name" value="MucB_RseB"/>
    <property type="match status" value="1"/>
</dbReference>
<dbReference type="PANTHER" id="PTHR37507:SF2">
    <property type="entry name" value="SPORULATION PROTEIN YDCC"/>
    <property type="match status" value="1"/>
</dbReference>
<evidence type="ECO:0000313" key="2">
    <source>
        <dbReference type="EMBL" id="APC47848.1"/>
    </source>
</evidence>
<evidence type="ECO:0000313" key="3">
    <source>
        <dbReference type="Proteomes" id="UP000182945"/>
    </source>
</evidence>
<reference evidence="2 3" key="1">
    <citation type="submission" date="2016-11" db="EMBL/GenBank/DDBJ databases">
        <title>Complete genome sequencing of Virgibacillus halodenitrificans PDB-F2.</title>
        <authorList>
            <person name="Sun Z."/>
            <person name="Zhou Y."/>
            <person name="Li H."/>
        </authorList>
    </citation>
    <scope>NUCLEOTIDE SEQUENCE [LARGE SCALE GENOMIC DNA]</scope>
    <source>
        <strain evidence="2 3">PDB-F2</strain>
    </source>
</reference>
<dbReference type="AlphaFoldDB" id="A0AAC9IYE9"/>
<gene>
    <name evidence="2" type="ORF">BME96_06540</name>
</gene>
<organism evidence="2 3">
    <name type="scientific">Virgibacillus halodenitrificans</name>
    <name type="common">Bacillus halodenitrificans</name>
    <dbReference type="NCBI Taxonomy" id="1482"/>
    <lineage>
        <taxon>Bacteria</taxon>
        <taxon>Bacillati</taxon>
        <taxon>Bacillota</taxon>
        <taxon>Bacilli</taxon>
        <taxon>Bacillales</taxon>
        <taxon>Bacillaceae</taxon>
        <taxon>Virgibacillus</taxon>
    </lineage>
</organism>
<dbReference type="EMBL" id="CP017962">
    <property type="protein sequence ID" value="APC47848.1"/>
    <property type="molecule type" value="Genomic_DNA"/>
</dbReference>
<dbReference type="Proteomes" id="UP000182945">
    <property type="component" value="Chromosome"/>
</dbReference>
<dbReference type="PROSITE" id="PS51257">
    <property type="entry name" value="PROKAR_LIPOPROTEIN"/>
    <property type="match status" value="1"/>
</dbReference>
<dbReference type="PANTHER" id="PTHR37507">
    <property type="entry name" value="SPORULATION PROTEIN YDCC"/>
    <property type="match status" value="1"/>
</dbReference>
<dbReference type="SUPFAM" id="SSF89392">
    <property type="entry name" value="Prokaryotic lipoproteins and lipoprotein localization factors"/>
    <property type="match status" value="1"/>
</dbReference>
<name>A0AAC9IYE9_VIRHA</name>
<dbReference type="GeneID" id="71514039"/>
<evidence type="ECO:0000259" key="1">
    <source>
        <dbReference type="Pfam" id="PF03888"/>
    </source>
</evidence>
<proteinExistence type="predicted"/>
<dbReference type="Gene3D" id="2.50.20.10">
    <property type="entry name" value="Lipoprotein localisation LolA/LolB/LppX"/>
    <property type="match status" value="1"/>
</dbReference>
<dbReference type="InterPro" id="IPR052944">
    <property type="entry name" value="Sporulation_related"/>
</dbReference>
<protein>
    <recommendedName>
        <fullName evidence="1">MucB/RseB N-terminal domain-containing protein</fullName>
    </recommendedName>
</protein>
<sequence length="364" mass="41798">MKVTKWRMGILTTFGALILSSGCSTETSSYSPEQMINNALEEEENPNYYGESLMEIYDNGEMIEKMRMKEWRSKDGKIRIETTDESEKDKVIVVNDGQTITTYDEKEKQATIIDDKEIIEFNQPSPKEQANAILEMIQETHEITSEGDEKIAGRNTFHLVAKPKEKSSLLGKQELWIDKENWMVLKMYSTSGNQTSKAIYTKIDVGATIPEKKFALHLAEDVEIKNLNELNKMKTVTLQQAREGLDTPFLYFPEENGMEISTIEQDDLTGLVERTEININYNKEDVPFLTLSVFESPKEEDETYTLPEEESVTVRNHEGSFIDMEGFRNLVWQEEGLTYSILIIDPSIPLEKLLQATEKMQIVK</sequence>
<dbReference type="KEGG" id="vhl:BME96_06540"/>